<proteinExistence type="inferred from homology"/>
<dbReference type="GO" id="GO:0042907">
    <property type="term" value="F:xanthine transmembrane transporter activity"/>
    <property type="evidence" value="ECO:0007669"/>
    <property type="project" value="TreeGrafter"/>
</dbReference>
<keyword evidence="3" id="KW-0813">Transport</keyword>
<gene>
    <name evidence="8" type="ORF">BC781_104303</name>
</gene>
<dbReference type="AlphaFoldDB" id="A0A315Z900"/>
<evidence type="ECO:0000313" key="9">
    <source>
        <dbReference type="Proteomes" id="UP000245535"/>
    </source>
</evidence>
<feature type="transmembrane region" description="Helical" evidence="7">
    <location>
        <begin position="116"/>
        <end position="138"/>
    </location>
</feature>
<dbReference type="OrthoDB" id="9779092at2"/>
<dbReference type="PANTHER" id="PTHR42810:SF2">
    <property type="entry name" value="PURINE PERMEASE C1399.01C-RELATED"/>
    <property type="match status" value="1"/>
</dbReference>
<dbReference type="NCBIfam" id="TIGR00801">
    <property type="entry name" value="ncs2"/>
    <property type="match status" value="1"/>
</dbReference>
<dbReference type="Pfam" id="PF00860">
    <property type="entry name" value="Xan_ur_permease"/>
    <property type="match status" value="1"/>
</dbReference>
<evidence type="ECO:0000256" key="5">
    <source>
        <dbReference type="ARBA" id="ARBA00022989"/>
    </source>
</evidence>
<feature type="transmembrane region" description="Helical" evidence="7">
    <location>
        <begin position="81"/>
        <end position="104"/>
    </location>
</feature>
<evidence type="ECO:0000256" key="1">
    <source>
        <dbReference type="ARBA" id="ARBA00004141"/>
    </source>
</evidence>
<evidence type="ECO:0000256" key="3">
    <source>
        <dbReference type="ARBA" id="ARBA00022448"/>
    </source>
</evidence>
<comment type="caution">
    <text evidence="8">The sequence shown here is derived from an EMBL/GenBank/DDBJ whole genome shotgun (WGS) entry which is preliminary data.</text>
</comment>
<dbReference type="Proteomes" id="UP000245535">
    <property type="component" value="Unassembled WGS sequence"/>
</dbReference>
<evidence type="ECO:0000313" key="8">
    <source>
        <dbReference type="EMBL" id="PWJ41035.1"/>
    </source>
</evidence>
<accession>A0A315Z900</accession>
<dbReference type="EMBL" id="QGDO01000004">
    <property type="protein sequence ID" value="PWJ41035.1"/>
    <property type="molecule type" value="Genomic_DNA"/>
</dbReference>
<feature type="transmembrane region" description="Helical" evidence="7">
    <location>
        <begin position="14"/>
        <end position="34"/>
    </location>
</feature>
<evidence type="ECO:0000256" key="7">
    <source>
        <dbReference type="SAM" id="Phobius"/>
    </source>
</evidence>
<feature type="transmembrane region" description="Helical" evidence="7">
    <location>
        <begin position="144"/>
        <end position="161"/>
    </location>
</feature>
<dbReference type="RefSeq" id="WP_109620021.1">
    <property type="nucleotide sequence ID" value="NZ_QGDO01000004.1"/>
</dbReference>
<keyword evidence="4 7" id="KW-0812">Transmembrane</keyword>
<dbReference type="PANTHER" id="PTHR42810">
    <property type="entry name" value="PURINE PERMEASE C1399.01C-RELATED"/>
    <property type="match status" value="1"/>
</dbReference>
<feature type="transmembrane region" description="Helical" evidence="7">
    <location>
        <begin position="204"/>
        <end position="226"/>
    </location>
</feature>
<keyword evidence="9" id="KW-1185">Reference proteome</keyword>
<sequence>MTKDTTSLSNPKKLALGVQFMFVAFGATVLVPLLTGIDPAVALFTAGIGTLLFHLITKGNVPVFLGSSFAFIAPIQKGAELYGMSGAMAGIIAVGAVYTVMSAVIRFGGSKIIEKLFPPVVVGPVIMVIGLGLAPVGVGMAKDNWVMALVALFSAMISVLYGKGFLKLVPVFIGIVVGFLYGLVTGNVDFTPVVEAAWFQLPKFVMPTFDLNAIWFMLPVAVAPLIEHIGDMHAISAVAKKDFVKKPGLHRTLLGDGIATMFAGFMGGPPNTTYSEVTGAISLTKMTNPAILRISAVTAILFSLCGKLSAFLKVIPTPVLGGIMLLLFQMIATVGIKTLADKKGLMSSTRNQIIVGMILTAGIGGAVLEIGETHLSGIGLASIVGIVLNLILPEPREEKEERMKEEKKEEAAVIA</sequence>
<evidence type="ECO:0000256" key="6">
    <source>
        <dbReference type="ARBA" id="ARBA00023136"/>
    </source>
</evidence>
<feature type="transmembrane region" description="Helical" evidence="7">
    <location>
        <begin position="318"/>
        <end position="340"/>
    </location>
</feature>
<feature type="transmembrane region" description="Helical" evidence="7">
    <location>
        <begin position="374"/>
        <end position="392"/>
    </location>
</feature>
<protein>
    <submittedName>
        <fullName evidence="8">Uracil permease</fullName>
    </submittedName>
</protein>
<dbReference type="InterPro" id="IPR006043">
    <property type="entry name" value="NCS2"/>
</dbReference>
<feature type="transmembrane region" description="Helical" evidence="7">
    <location>
        <begin position="41"/>
        <end position="61"/>
    </location>
</feature>
<evidence type="ECO:0000256" key="4">
    <source>
        <dbReference type="ARBA" id="ARBA00022692"/>
    </source>
</evidence>
<comment type="subcellular location">
    <subcellularLocation>
        <location evidence="1">Membrane</location>
        <topology evidence="1">Multi-pass membrane protein</topology>
    </subcellularLocation>
</comment>
<dbReference type="InterPro" id="IPR006042">
    <property type="entry name" value="Xan_ur_permease"/>
</dbReference>
<comment type="similarity">
    <text evidence="2">Belongs to the nucleobase:cation symporter-2 (NCS2) (TC 2.A.40) family.</text>
</comment>
<organism evidence="8 9">
    <name type="scientific">Sediminitomix flava</name>
    <dbReference type="NCBI Taxonomy" id="379075"/>
    <lineage>
        <taxon>Bacteria</taxon>
        <taxon>Pseudomonadati</taxon>
        <taxon>Bacteroidota</taxon>
        <taxon>Cytophagia</taxon>
        <taxon>Cytophagales</taxon>
        <taxon>Flammeovirgaceae</taxon>
        <taxon>Sediminitomix</taxon>
    </lineage>
</organism>
<feature type="transmembrane region" description="Helical" evidence="7">
    <location>
        <begin position="168"/>
        <end position="184"/>
    </location>
</feature>
<feature type="transmembrane region" description="Helical" evidence="7">
    <location>
        <begin position="290"/>
        <end position="312"/>
    </location>
</feature>
<evidence type="ECO:0000256" key="2">
    <source>
        <dbReference type="ARBA" id="ARBA00008821"/>
    </source>
</evidence>
<dbReference type="GO" id="GO:0005886">
    <property type="term" value="C:plasma membrane"/>
    <property type="evidence" value="ECO:0007669"/>
    <property type="project" value="TreeGrafter"/>
</dbReference>
<keyword evidence="5 7" id="KW-1133">Transmembrane helix</keyword>
<reference evidence="8 9" key="1">
    <citation type="submission" date="2018-03" db="EMBL/GenBank/DDBJ databases">
        <title>Genomic Encyclopedia of Archaeal and Bacterial Type Strains, Phase II (KMG-II): from individual species to whole genera.</title>
        <authorList>
            <person name="Goeker M."/>
        </authorList>
    </citation>
    <scope>NUCLEOTIDE SEQUENCE [LARGE SCALE GENOMIC DNA]</scope>
    <source>
        <strain evidence="8 9">DSM 28229</strain>
    </source>
</reference>
<keyword evidence="6 7" id="KW-0472">Membrane</keyword>
<name>A0A315Z900_SEDFL</name>
<feature type="transmembrane region" description="Helical" evidence="7">
    <location>
        <begin position="352"/>
        <end position="368"/>
    </location>
</feature>